<proteinExistence type="predicted"/>
<protein>
    <recommendedName>
        <fullName evidence="3">RING-type domain-containing protein</fullName>
    </recommendedName>
</protein>
<reference evidence="4" key="1">
    <citation type="submission" date="2020-05" db="EMBL/GenBank/DDBJ databases">
        <title>WGS assembly of Panicum virgatum.</title>
        <authorList>
            <person name="Lovell J.T."/>
            <person name="Jenkins J."/>
            <person name="Shu S."/>
            <person name="Juenger T.E."/>
            <person name="Schmutz J."/>
        </authorList>
    </citation>
    <scope>NUCLEOTIDE SEQUENCE</scope>
    <source>
        <strain evidence="4">AP13</strain>
    </source>
</reference>
<evidence type="ECO:0000256" key="2">
    <source>
        <dbReference type="SAM" id="MobiDB-lite"/>
    </source>
</evidence>
<dbReference type="InterPro" id="IPR001841">
    <property type="entry name" value="Znf_RING"/>
</dbReference>
<dbReference type="AlphaFoldDB" id="A0A8T0WGZ4"/>
<feature type="compositionally biased region" description="Low complexity" evidence="2">
    <location>
        <begin position="239"/>
        <end position="250"/>
    </location>
</feature>
<dbReference type="CDD" id="cd16448">
    <property type="entry name" value="RING-H2"/>
    <property type="match status" value="1"/>
</dbReference>
<accession>A0A8T0WGZ4</accession>
<dbReference type="PANTHER" id="PTHR46798">
    <property type="entry name" value="OS09G0511500 PROTEIN"/>
    <property type="match status" value="1"/>
</dbReference>
<evidence type="ECO:0000259" key="3">
    <source>
        <dbReference type="PROSITE" id="PS50089"/>
    </source>
</evidence>
<sequence length="422" mass="45313">MAVAMDLDAPASPEAELCSICLDPVPAAPSPGVRSIALLQCGHKFHLDCIGSLFNAKGTMQCPNCRNIEEGNWLSANTIPPSTDSNSGFGNGVPSETHEVLIDLSQQPTVDLLTVDRARAIGESIVLLSELAQSSSIDGSTPLDSVLQSVFLDDDELEPISYGSNSEPMPFYHQTTGVEGYPTADLSNIQIFYGTESRITVIDEEPYLGIVPLLDFVSHPTTPFGFEVPRYDGSNQRHSTGSTPQSGSSSVAPLRPSPAVTSGGHGNGLGGHVVQQTVPPSTPSCPYPPTGRWNQLRAFSITSSIASSTFSIASSIASSYTGEDREPRNISRARAANVQNNNIPSRENASRRADQRYPYPLGWDTQWRPSAERGTLSNSQYNQGFSRRSTSELPLGFPSENGHPPSSSRNGYPPPGRRHPFL</sequence>
<evidence type="ECO:0000313" key="5">
    <source>
        <dbReference type="Proteomes" id="UP000823388"/>
    </source>
</evidence>
<dbReference type="InterPro" id="IPR013083">
    <property type="entry name" value="Znf_RING/FYVE/PHD"/>
</dbReference>
<dbReference type="Pfam" id="PF13639">
    <property type="entry name" value="zf-RING_2"/>
    <property type="match status" value="1"/>
</dbReference>
<gene>
    <name evidence="4" type="ORF">PVAP13_2KG203436</name>
</gene>
<dbReference type="PROSITE" id="PS50089">
    <property type="entry name" value="ZF_RING_2"/>
    <property type="match status" value="1"/>
</dbReference>
<keyword evidence="5" id="KW-1185">Reference proteome</keyword>
<evidence type="ECO:0000256" key="1">
    <source>
        <dbReference type="PROSITE-ProRule" id="PRU00175"/>
    </source>
</evidence>
<dbReference type="GO" id="GO:0008270">
    <property type="term" value="F:zinc ion binding"/>
    <property type="evidence" value="ECO:0007669"/>
    <property type="project" value="UniProtKB-KW"/>
</dbReference>
<keyword evidence="1" id="KW-0862">Zinc</keyword>
<dbReference type="InterPro" id="IPR044274">
    <property type="entry name" value="RFI2"/>
</dbReference>
<name>A0A8T0WGZ4_PANVG</name>
<feature type="domain" description="RING-type" evidence="3">
    <location>
        <begin position="18"/>
        <end position="66"/>
    </location>
</feature>
<feature type="region of interest" description="Disordered" evidence="2">
    <location>
        <begin position="227"/>
        <end position="269"/>
    </location>
</feature>
<dbReference type="Proteomes" id="UP000823388">
    <property type="component" value="Chromosome 2K"/>
</dbReference>
<keyword evidence="1" id="KW-0479">Metal-binding</keyword>
<organism evidence="4 5">
    <name type="scientific">Panicum virgatum</name>
    <name type="common">Blackwell switchgrass</name>
    <dbReference type="NCBI Taxonomy" id="38727"/>
    <lineage>
        <taxon>Eukaryota</taxon>
        <taxon>Viridiplantae</taxon>
        <taxon>Streptophyta</taxon>
        <taxon>Embryophyta</taxon>
        <taxon>Tracheophyta</taxon>
        <taxon>Spermatophyta</taxon>
        <taxon>Magnoliopsida</taxon>
        <taxon>Liliopsida</taxon>
        <taxon>Poales</taxon>
        <taxon>Poaceae</taxon>
        <taxon>PACMAD clade</taxon>
        <taxon>Panicoideae</taxon>
        <taxon>Panicodae</taxon>
        <taxon>Paniceae</taxon>
        <taxon>Panicinae</taxon>
        <taxon>Panicum</taxon>
        <taxon>Panicum sect. Hiantes</taxon>
    </lineage>
</organism>
<dbReference type="SUPFAM" id="SSF57850">
    <property type="entry name" value="RING/U-box"/>
    <property type="match status" value="1"/>
</dbReference>
<dbReference type="EMBL" id="CM029039">
    <property type="protein sequence ID" value="KAG2644524.1"/>
    <property type="molecule type" value="Genomic_DNA"/>
</dbReference>
<dbReference type="PANTHER" id="PTHR46798:SF3">
    <property type="entry name" value="RING FINGER FAMILY PROTEIN"/>
    <property type="match status" value="1"/>
</dbReference>
<comment type="caution">
    <text evidence="4">The sequence shown here is derived from an EMBL/GenBank/DDBJ whole genome shotgun (WGS) entry which is preliminary data.</text>
</comment>
<keyword evidence="1" id="KW-0863">Zinc-finger</keyword>
<dbReference type="GO" id="GO:0004842">
    <property type="term" value="F:ubiquitin-protein transferase activity"/>
    <property type="evidence" value="ECO:0007669"/>
    <property type="project" value="InterPro"/>
</dbReference>
<feature type="compositionally biased region" description="Polar residues" evidence="2">
    <location>
        <begin position="375"/>
        <end position="392"/>
    </location>
</feature>
<feature type="region of interest" description="Disordered" evidence="2">
    <location>
        <begin position="338"/>
        <end position="422"/>
    </location>
</feature>
<dbReference type="SMART" id="SM00184">
    <property type="entry name" value="RING"/>
    <property type="match status" value="1"/>
</dbReference>
<evidence type="ECO:0000313" key="4">
    <source>
        <dbReference type="EMBL" id="KAG2644524.1"/>
    </source>
</evidence>
<dbReference type="Gene3D" id="3.30.40.10">
    <property type="entry name" value="Zinc/RING finger domain, C3HC4 (zinc finger)"/>
    <property type="match status" value="1"/>
</dbReference>
<feature type="compositionally biased region" description="Polar residues" evidence="2">
    <location>
        <begin position="338"/>
        <end position="347"/>
    </location>
</feature>